<dbReference type="PROSITE" id="PS51412">
    <property type="entry name" value="MACPF_2"/>
    <property type="match status" value="1"/>
</dbReference>
<keyword evidence="3" id="KW-0204">Cytolysis</keyword>
<dbReference type="KEGG" id="dfa:DFA_05881"/>
<dbReference type="Pfam" id="PF01823">
    <property type="entry name" value="MACPF"/>
    <property type="match status" value="1"/>
</dbReference>
<dbReference type="GO" id="GO:0031640">
    <property type="term" value="P:killing of cells of another organism"/>
    <property type="evidence" value="ECO:0007669"/>
    <property type="project" value="UniProtKB-KW"/>
</dbReference>
<organism evidence="7 8">
    <name type="scientific">Cavenderia fasciculata</name>
    <name type="common">Slime mold</name>
    <name type="synonym">Dictyostelium fasciculatum</name>
    <dbReference type="NCBI Taxonomy" id="261658"/>
    <lineage>
        <taxon>Eukaryota</taxon>
        <taxon>Amoebozoa</taxon>
        <taxon>Evosea</taxon>
        <taxon>Eumycetozoa</taxon>
        <taxon>Dictyostelia</taxon>
        <taxon>Acytosteliales</taxon>
        <taxon>Cavenderiaceae</taxon>
        <taxon>Cavenderia</taxon>
    </lineage>
</organism>
<evidence type="ECO:0000256" key="1">
    <source>
        <dbReference type="ARBA" id="ARBA00004613"/>
    </source>
</evidence>
<feature type="compositionally biased region" description="Polar residues" evidence="5">
    <location>
        <begin position="807"/>
        <end position="836"/>
    </location>
</feature>
<dbReference type="AlphaFoldDB" id="F4PN57"/>
<dbReference type="GO" id="GO:0005576">
    <property type="term" value="C:extracellular region"/>
    <property type="evidence" value="ECO:0007669"/>
    <property type="project" value="UniProtKB-SubCell"/>
</dbReference>
<evidence type="ECO:0000313" key="8">
    <source>
        <dbReference type="Proteomes" id="UP000007797"/>
    </source>
</evidence>
<evidence type="ECO:0000256" key="4">
    <source>
        <dbReference type="ARBA" id="ARBA00023157"/>
    </source>
</evidence>
<protein>
    <recommendedName>
        <fullName evidence="6">MACPF domain-containing protein</fullName>
    </recommendedName>
</protein>
<keyword evidence="2" id="KW-0964">Secreted</keyword>
<evidence type="ECO:0000256" key="5">
    <source>
        <dbReference type="SAM" id="MobiDB-lite"/>
    </source>
</evidence>
<dbReference type="RefSeq" id="XP_004361598.1">
    <property type="nucleotide sequence ID" value="XM_004361541.1"/>
</dbReference>
<keyword evidence="8" id="KW-1185">Reference proteome</keyword>
<feature type="domain" description="MACPF" evidence="6">
    <location>
        <begin position="573"/>
        <end position="911"/>
    </location>
</feature>
<comment type="subcellular location">
    <subcellularLocation>
        <location evidence="1">Secreted</location>
    </subcellularLocation>
</comment>
<evidence type="ECO:0000259" key="6">
    <source>
        <dbReference type="PROSITE" id="PS51412"/>
    </source>
</evidence>
<name>F4PN57_CACFS</name>
<evidence type="ECO:0000256" key="3">
    <source>
        <dbReference type="ARBA" id="ARBA00022852"/>
    </source>
</evidence>
<dbReference type="GeneID" id="14874965"/>
<feature type="region of interest" description="Disordered" evidence="5">
    <location>
        <begin position="1172"/>
        <end position="1191"/>
    </location>
</feature>
<evidence type="ECO:0000256" key="2">
    <source>
        <dbReference type="ARBA" id="ARBA00022525"/>
    </source>
</evidence>
<accession>F4PN57</accession>
<gene>
    <name evidence="7" type="ORF">DFA_05881</name>
</gene>
<dbReference type="Proteomes" id="UP000007797">
    <property type="component" value="Unassembled WGS sequence"/>
</dbReference>
<sequence>MASQIAQLPTHYLHVLSSDNRLPQRYYIADDDDSHSHNSNVNTIASFTTTTNQLLLSGSTIYVDYRSKCLHACGNVSQPFSNLKDAIDTIKEAVGVTSATIMVEPGQYTGVKNKELDISNGLSLRISTIIGHQDSKPNTLTQFGSISGMVFIDCESSGRAFLVRGQGTHLKLTGFVIVNGHHLRGGGISVIEGATLTTANVIIANNMAVNGGGLYVQGNSTAYLTKTLFFGNGASVRSPVFEVDSARVHFLQSHIPCDPNNSGNQRAYIGHLPYQLASFITDDVSSIGLSSIIECHASICHIPKVMSYDCSFETLLTISNDIILKSPIMLRVPSTASTCNHNAICDIAQEDCINCPTDCSCNHPNSYLLSQGAYPKGFKMIDRPHVYPQAPKFGNLEAYIRQKHQKNRIMVEADSCKLDFMMNGKLEFSIVEGAYQAYKFNLHLIESPLPAKIRVYFTCNDNNPNSSFSIKYRDPIDDQYKYLDAFYSMNICGDGIYNYQESYYASRFFCPKDKDAIDSRSQSIQPVCGDNMCNEDNPQECPYDCHSELTTTCREIAPPTKIDSIYKTNELLGSLLNNQYLYALPGIDVFGHGVDILTGKSKDTRILHFGYCEDTPFSTVHDLYRGLVYTIPYGLSGTPAPKCTYSSQSTFYKSSSSIASEMAMRSGLQVSASASGGFWGYSVGASAAYSQDQSVQMASQHEQESEGTFIVSQVKCSTSKVILTESDTKFHPIFLRDLVKATTIIKMKAVMEKYGTAYIKSAVMGGTLKMVSIVSNQYSSTTTESQLQANAELSLSVHASAPIGSVSASGSGSYDNSVSQESRQEFSSNSQHSTIITEGGSPGAFSPDEFGKNTFSSWAETVDLRPVPIDPQFGFVSDLIPKTWKVYQRFPTDPNITIHDLWKITEYIYFLNKVTNLKDPEINLMGLRDNLNYPVTNYVIFSDSPKDESNYVKMGQYPWEHSDAIRIKSQQFITFWFAKTEPILLLTASAYSIDLVDLVSSRMFQFAPQALTPTPPEAKIEIRFYVLIASKPTLPYRFHITVYGTRGSSQYSETISTHRNSPYYSVQINPMEENNNNNIGDLVGIRLSIRPRAKDPNSMQITLYNINVIQHCLANTNPLDRVCYPGQKYIYALANMRPITLLYDPSNRLTATSYRNLSQRFKVDQLIHPGVNNDDPIISGGGDDQDSDLDL</sequence>
<dbReference type="OrthoDB" id="21110at2759"/>
<dbReference type="EMBL" id="GL883008">
    <property type="protein sequence ID" value="EGG23747.1"/>
    <property type="molecule type" value="Genomic_DNA"/>
</dbReference>
<dbReference type="PANTHER" id="PTHR45742:SF8">
    <property type="entry name" value="FLOCCULATION PROTEIN FLO11"/>
    <property type="match status" value="1"/>
</dbReference>
<dbReference type="PANTHER" id="PTHR45742">
    <property type="entry name" value="COMPLEMENT COMPONENT C6"/>
    <property type="match status" value="1"/>
</dbReference>
<reference evidence="8" key="1">
    <citation type="journal article" date="2011" name="Genome Res.">
        <title>Phylogeny-wide analysis of social amoeba genomes highlights ancient origins for complex intercellular communication.</title>
        <authorList>
            <person name="Heidel A.J."/>
            <person name="Lawal H.M."/>
            <person name="Felder M."/>
            <person name="Schilde C."/>
            <person name="Helps N.R."/>
            <person name="Tunggal B."/>
            <person name="Rivero F."/>
            <person name="John U."/>
            <person name="Schleicher M."/>
            <person name="Eichinger L."/>
            <person name="Platzer M."/>
            <person name="Noegel A.A."/>
            <person name="Schaap P."/>
            <person name="Gloeckner G."/>
        </authorList>
    </citation>
    <scope>NUCLEOTIDE SEQUENCE [LARGE SCALE GENOMIC DNA]</scope>
    <source>
        <strain evidence="8">SH3</strain>
    </source>
</reference>
<evidence type="ECO:0000313" key="7">
    <source>
        <dbReference type="EMBL" id="EGG23747.1"/>
    </source>
</evidence>
<feature type="region of interest" description="Disordered" evidence="5">
    <location>
        <begin position="807"/>
        <end position="844"/>
    </location>
</feature>
<dbReference type="SUPFAM" id="SSF51126">
    <property type="entry name" value="Pectin lyase-like"/>
    <property type="match status" value="1"/>
</dbReference>
<keyword evidence="4" id="KW-1015">Disulfide bond</keyword>
<proteinExistence type="predicted"/>
<dbReference type="InterPro" id="IPR020864">
    <property type="entry name" value="MACPF"/>
</dbReference>
<dbReference type="InterPro" id="IPR011050">
    <property type="entry name" value="Pectin_lyase_fold/virulence"/>
</dbReference>